<dbReference type="GO" id="GO:0009116">
    <property type="term" value="P:nucleoside metabolic process"/>
    <property type="evidence" value="ECO:0007669"/>
    <property type="project" value="InterPro"/>
</dbReference>
<dbReference type="Pfam" id="PF22979">
    <property type="entry name" value="HTH_69"/>
    <property type="match status" value="1"/>
</dbReference>
<sequence>MRGLGTLDVLSALLQPSVSMGSEEEEGRVVVDGRVSCATMGESEERIVMTPRGKTANSTTIMVERRKVVSQEGNVHVGGGQHSGIIINKEARPEDVEDTAAHLQLEFKVFLVNAQTQKHTQESRQLRFWFLSHVPEKERMRSAQEFFKELVAPLEFPRDYVGFIKKIMKMMQHKYKMISKVEVELKQLEESDKPPTRPMEDQTPALSEEKVLEMIESSYPNPITLKEMAKRASSTVDQVKEFIAKLAEKGLIKAMTTDCYTRVVQNETDVKVVRQMPTITSKKQPTIAIITAHYCEKLAVDTMIENQETFVRYTTVGESNIYTLGNIGAHRVVCTKLPTVGHDRSASIAAGNTTTRLLGTFQKVDHVFLVGTAGGVPHYTDYHKHVRLGDVVVATPPAGQKFIYMYCEDSKILENGSYEFETKNIAYQLQQQGLEKDGPMPWIEYMKAGNAKLQEQEMDFSRPSESTDKLYMSIGGSDVIEVSHPLPPEGSENVRDPTKPRVHLGVVASGRSVVDNDQMRQDFASQLSVVAYDQEFDAVVESVYGNRKDQYVFIRGICDYKDGTHNKDWQPYAALVAAAFMKSVICGMEPPADD</sequence>
<dbReference type="InterPro" id="IPR035994">
    <property type="entry name" value="Nucleoside_phosphorylase_sf"/>
</dbReference>
<evidence type="ECO:0008006" key="5">
    <source>
        <dbReference type="Google" id="ProtNLM"/>
    </source>
</evidence>
<evidence type="ECO:0000313" key="3">
    <source>
        <dbReference type="EMBL" id="KAK8390406.1"/>
    </source>
</evidence>
<gene>
    <name evidence="3" type="ORF">O3P69_010233</name>
</gene>
<dbReference type="PANTHER" id="PTHR47705">
    <property type="entry name" value="AGAP000321-PA"/>
    <property type="match status" value="1"/>
</dbReference>
<evidence type="ECO:0000259" key="1">
    <source>
        <dbReference type="Pfam" id="PF01048"/>
    </source>
</evidence>
<organism evidence="3 4">
    <name type="scientific">Scylla paramamosain</name>
    <name type="common">Mud crab</name>
    <dbReference type="NCBI Taxonomy" id="85552"/>
    <lineage>
        <taxon>Eukaryota</taxon>
        <taxon>Metazoa</taxon>
        <taxon>Ecdysozoa</taxon>
        <taxon>Arthropoda</taxon>
        <taxon>Crustacea</taxon>
        <taxon>Multicrustacea</taxon>
        <taxon>Malacostraca</taxon>
        <taxon>Eumalacostraca</taxon>
        <taxon>Eucarida</taxon>
        <taxon>Decapoda</taxon>
        <taxon>Pleocyemata</taxon>
        <taxon>Brachyura</taxon>
        <taxon>Eubrachyura</taxon>
        <taxon>Portunoidea</taxon>
        <taxon>Portunidae</taxon>
        <taxon>Portuninae</taxon>
        <taxon>Scylla</taxon>
    </lineage>
</organism>
<keyword evidence="4" id="KW-1185">Reference proteome</keyword>
<dbReference type="Proteomes" id="UP001487740">
    <property type="component" value="Unassembled WGS sequence"/>
</dbReference>
<dbReference type="EMBL" id="JARAKH010000025">
    <property type="protein sequence ID" value="KAK8390406.1"/>
    <property type="molecule type" value="Genomic_DNA"/>
</dbReference>
<dbReference type="InterPro" id="IPR055121">
    <property type="entry name" value="HTH_69"/>
</dbReference>
<dbReference type="SUPFAM" id="SSF53167">
    <property type="entry name" value="Purine and uridine phosphorylases"/>
    <property type="match status" value="1"/>
</dbReference>
<dbReference type="Pfam" id="PF01048">
    <property type="entry name" value="PNP_UDP_1"/>
    <property type="match status" value="1"/>
</dbReference>
<proteinExistence type="predicted"/>
<feature type="domain" description="Winged helix-turn-helix" evidence="2">
    <location>
        <begin position="206"/>
        <end position="262"/>
    </location>
</feature>
<accession>A0AAW0TSC7</accession>
<feature type="domain" description="Nucleoside phosphorylase" evidence="1">
    <location>
        <begin position="312"/>
        <end position="569"/>
    </location>
</feature>
<comment type="caution">
    <text evidence="3">The sequence shown here is derived from an EMBL/GenBank/DDBJ whole genome shotgun (WGS) entry which is preliminary data.</text>
</comment>
<dbReference type="InterPro" id="IPR000845">
    <property type="entry name" value="Nucleoside_phosphorylase_d"/>
</dbReference>
<name>A0AAW0TSC7_SCYPA</name>
<dbReference type="Gene3D" id="3.40.50.1580">
    <property type="entry name" value="Nucleoside phosphorylase domain"/>
    <property type="match status" value="1"/>
</dbReference>
<evidence type="ECO:0000313" key="4">
    <source>
        <dbReference type="Proteomes" id="UP001487740"/>
    </source>
</evidence>
<reference evidence="3 4" key="1">
    <citation type="submission" date="2023-03" db="EMBL/GenBank/DDBJ databases">
        <title>High-quality genome of Scylla paramamosain provides insights in environmental adaptation.</title>
        <authorList>
            <person name="Zhang L."/>
        </authorList>
    </citation>
    <scope>NUCLEOTIDE SEQUENCE [LARGE SCALE GENOMIC DNA]</scope>
    <source>
        <strain evidence="3">LZ_2023a</strain>
        <tissue evidence="3">Muscle</tissue>
    </source>
</reference>
<dbReference type="GO" id="GO:0003824">
    <property type="term" value="F:catalytic activity"/>
    <property type="evidence" value="ECO:0007669"/>
    <property type="project" value="InterPro"/>
</dbReference>
<evidence type="ECO:0000259" key="2">
    <source>
        <dbReference type="Pfam" id="PF22979"/>
    </source>
</evidence>
<dbReference type="AlphaFoldDB" id="A0AAW0TSC7"/>
<protein>
    <recommendedName>
        <fullName evidence="5">Nucleoside phosphorylase domain-containing protein</fullName>
    </recommendedName>
</protein>
<dbReference type="PANTHER" id="PTHR47705:SF1">
    <property type="entry name" value="PNP_UDP_1 DOMAIN-CONTAINING PROTEIN"/>
    <property type="match status" value="1"/>
</dbReference>